<protein>
    <submittedName>
        <fullName evidence="2">NDP-sugar synthase</fullName>
    </submittedName>
</protein>
<name>A0ABW5E4Z9_9BACT</name>
<accession>A0ABW5E4Z9</accession>
<evidence type="ECO:0000313" key="2">
    <source>
        <dbReference type="EMBL" id="MFD2277586.1"/>
    </source>
</evidence>
<keyword evidence="3" id="KW-1185">Reference proteome</keyword>
<gene>
    <name evidence="2" type="ORF">ACFSQZ_14030</name>
</gene>
<proteinExistence type="predicted"/>
<dbReference type="RefSeq" id="WP_377093748.1">
    <property type="nucleotide sequence ID" value="NZ_JBHSJM010000001.1"/>
</dbReference>
<dbReference type="InterPro" id="IPR029044">
    <property type="entry name" value="Nucleotide-diphossugar_trans"/>
</dbReference>
<dbReference type="SUPFAM" id="SSF53448">
    <property type="entry name" value="Nucleotide-diphospho-sugar transferases"/>
    <property type="match status" value="1"/>
</dbReference>
<dbReference type="EMBL" id="JBHUJC010000043">
    <property type="protein sequence ID" value="MFD2277586.1"/>
    <property type="molecule type" value="Genomic_DNA"/>
</dbReference>
<feature type="domain" description="Nucleotidyl transferase" evidence="1">
    <location>
        <begin position="6"/>
        <end position="169"/>
    </location>
</feature>
<sequence length="299" mass="33139">MKPTLLVLAAGMGSRYGGLKQMDPMGPNGETVLDYSVYDAIRAGFGKVIFIIRRDFADNFKAAVGDKFSGRIKVEYAYQELTDLPAGHSLPEGRIKPWGTTHAILAARDLVDTPFAVINADDFYGADAYQQFSKYYDQLSQSHYCMVGYPLQNTLSENGTVNRGVCSGENALLDTVEEHLEIQVEADGICRGENLAGERVELSPNTLVSMNFWGFPPSIMQELASEFEKFLSERGTELKSECYIPTVVDTMIHSGNADCKILETSSSWFGVTYPEDKQSCVDSIKELVKEGAYPDQLWD</sequence>
<comment type="caution">
    <text evidence="2">The sequence shown here is derived from an EMBL/GenBank/DDBJ whole genome shotgun (WGS) entry which is preliminary data.</text>
</comment>
<evidence type="ECO:0000313" key="3">
    <source>
        <dbReference type="Proteomes" id="UP001597297"/>
    </source>
</evidence>
<dbReference type="Pfam" id="PF00483">
    <property type="entry name" value="NTP_transferase"/>
    <property type="match status" value="1"/>
</dbReference>
<evidence type="ECO:0000259" key="1">
    <source>
        <dbReference type="Pfam" id="PF00483"/>
    </source>
</evidence>
<dbReference type="Gene3D" id="3.90.550.10">
    <property type="entry name" value="Spore Coat Polysaccharide Biosynthesis Protein SpsA, Chain A"/>
    <property type="match status" value="1"/>
</dbReference>
<dbReference type="InterPro" id="IPR005835">
    <property type="entry name" value="NTP_transferase_dom"/>
</dbReference>
<dbReference type="Proteomes" id="UP001597297">
    <property type="component" value="Unassembled WGS sequence"/>
</dbReference>
<reference evidence="3" key="1">
    <citation type="journal article" date="2019" name="Int. J. Syst. Evol. Microbiol.">
        <title>The Global Catalogue of Microorganisms (GCM) 10K type strain sequencing project: providing services to taxonomists for standard genome sequencing and annotation.</title>
        <authorList>
            <consortium name="The Broad Institute Genomics Platform"/>
            <consortium name="The Broad Institute Genome Sequencing Center for Infectious Disease"/>
            <person name="Wu L."/>
            <person name="Ma J."/>
        </authorList>
    </citation>
    <scope>NUCLEOTIDE SEQUENCE [LARGE SCALE GENOMIC DNA]</scope>
    <source>
        <strain evidence="3">JCM 16545</strain>
    </source>
</reference>
<organism evidence="2 3">
    <name type="scientific">Rubritalea spongiae</name>
    <dbReference type="NCBI Taxonomy" id="430797"/>
    <lineage>
        <taxon>Bacteria</taxon>
        <taxon>Pseudomonadati</taxon>
        <taxon>Verrucomicrobiota</taxon>
        <taxon>Verrucomicrobiia</taxon>
        <taxon>Verrucomicrobiales</taxon>
        <taxon>Rubritaleaceae</taxon>
        <taxon>Rubritalea</taxon>
    </lineage>
</organism>